<dbReference type="Gene3D" id="3.90.245.10">
    <property type="entry name" value="Ribonucleoside hydrolase-like"/>
    <property type="match status" value="1"/>
</dbReference>
<dbReference type="GO" id="GO:0005829">
    <property type="term" value="C:cytosol"/>
    <property type="evidence" value="ECO:0007669"/>
    <property type="project" value="TreeGrafter"/>
</dbReference>
<dbReference type="SUPFAM" id="SSF53590">
    <property type="entry name" value="Nucleoside hydrolase"/>
    <property type="match status" value="1"/>
</dbReference>
<dbReference type="Proteomes" id="UP000247696">
    <property type="component" value="Chromosome"/>
</dbReference>
<dbReference type="Pfam" id="PF01156">
    <property type="entry name" value="IU_nuc_hydro"/>
    <property type="match status" value="1"/>
</dbReference>
<evidence type="ECO:0000313" key="6">
    <source>
        <dbReference type="Proteomes" id="UP000247696"/>
    </source>
</evidence>
<keyword evidence="1 5" id="KW-0378">Hydrolase</keyword>
<reference evidence="6" key="1">
    <citation type="submission" date="2017-11" db="EMBL/GenBank/DDBJ databases">
        <title>Otitis media/interna in a cat caused by the recently described species Corynebacterium provencense.</title>
        <authorList>
            <person name="Kittl S."/>
            <person name="Brodard I."/>
            <person name="Rychener L."/>
            <person name="Jores J."/>
            <person name="Roosje P."/>
            <person name="Gobeli Brawand S."/>
        </authorList>
    </citation>
    <scope>NUCLEOTIDE SEQUENCE [LARGE SCALE GENOMIC DNA]</scope>
    <source>
        <strain evidence="6">17KM38</strain>
    </source>
</reference>
<evidence type="ECO:0000256" key="3">
    <source>
        <dbReference type="SAM" id="MobiDB-lite"/>
    </source>
</evidence>
<proteinExistence type="predicted"/>
<sequence length="378" mass="39523">MTDSVTDPRTDPRTAGAAAPELPYTLVADVDTGIDDALALLWLASLHRRKEIDLHVTTVAGNTTAATAARNSREVLQVAGVPEVPVTVGAGRPRVLPLTTTPETHGPGGLGYRIPASPATGTGEAEGTGDPGDPGDAVAAWEAASPDRILVAGPATNLAWAVEHRPEVLRGTRVTLMCGAFLYPGNTTPTAEWNAWSDPHALAYCLDNWPASAPLPQICPLNVTETVLLTPQRLEEWTAAAPAEVGVLLDELLRFYMEFHRSVGVGYVAQIHDLAAATVLCSAVPAEFRDATVRVALGDDLVRGTTVADWTGATAQGDGRCAGTGPDPCIQGGLQGARNTEPATGPYWGRPANARILTGLDPETVFARFREALTAPAG</sequence>
<dbReference type="OrthoDB" id="9797882at2"/>
<dbReference type="GO" id="GO:0006152">
    <property type="term" value="P:purine nucleoside catabolic process"/>
    <property type="evidence" value="ECO:0007669"/>
    <property type="project" value="TreeGrafter"/>
</dbReference>
<dbReference type="InterPro" id="IPR001910">
    <property type="entry name" value="Inosine/uridine_hydrolase_dom"/>
</dbReference>
<dbReference type="EC" id="3.2.-.-" evidence="5"/>
<dbReference type="PANTHER" id="PTHR12304">
    <property type="entry name" value="INOSINE-URIDINE PREFERRING NUCLEOSIDE HYDROLASE"/>
    <property type="match status" value="1"/>
</dbReference>
<feature type="domain" description="Inosine/uridine-preferring nucleoside hydrolase" evidence="4">
    <location>
        <begin position="27"/>
        <end position="366"/>
    </location>
</feature>
<organism evidence="5 6">
    <name type="scientific">Corynebacterium provencense</name>
    <dbReference type="NCBI Taxonomy" id="1737425"/>
    <lineage>
        <taxon>Bacteria</taxon>
        <taxon>Bacillati</taxon>
        <taxon>Actinomycetota</taxon>
        <taxon>Actinomycetes</taxon>
        <taxon>Mycobacteriales</taxon>
        <taxon>Corynebacteriaceae</taxon>
        <taxon>Corynebacterium</taxon>
    </lineage>
</organism>
<dbReference type="KEGG" id="cpre:Csp1_23270"/>
<dbReference type="PANTHER" id="PTHR12304:SF4">
    <property type="entry name" value="URIDINE NUCLEOSIDASE"/>
    <property type="match status" value="1"/>
</dbReference>
<evidence type="ECO:0000256" key="2">
    <source>
        <dbReference type="ARBA" id="ARBA00023295"/>
    </source>
</evidence>
<dbReference type="GO" id="GO:0008477">
    <property type="term" value="F:purine nucleosidase activity"/>
    <property type="evidence" value="ECO:0007669"/>
    <property type="project" value="TreeGrafter"/>
</dbReference>
<protein>
    <submittedName>
        <fullName evidence="5">Pyrimidine-specific ribonucleoside hydrolase RihA</fullName>
        <ecNumber evidence="5">3.2.-.-</ecNumber>
    </submittedName>
</protein>
<dbReference type="InterPro" id="IPR036452">
    <property type="entry name" value="Ribo_hydro-like"/>
</dbReference>
<evidence type="ECO:0000256" key="1">
    <source>
        <dbReference type="ARBA" id="ARBA00022801"/>
    </source>
</evidence>
<accession>A0A2Z3YYB2</accession>
<keyword evidence="2 5" id="KW-0326">Glycosidase</keyword>
<gene>
    <name evidence="5" type="primary">rihA_2</name>
    <name evidence="5" type="ORF">Csp1_23270</name>
</gene>
<dbReference type="AlphaFoldDB" id="A0A2Z3YYB2"/>
<keyword evidence="6" id="KW-1185">Reference proteome</keyword>
<evidence type="ECO:0000313" key="5">
    <source>
        <dbReference type="EMBL" id="AWT27077.1"/>
    </source>
</evidence>
<feature type="region of interest" description="Disordered" evidence="3">
    <location>
        <begin position="116"/>
        <end position="135"/>
    </location>
</feature>
<name>A0A2Z3YYB2_9CORY</name>
<dbReference type="InterPro" id="IPR023186">
    <property type="entry name" value="IUNH"/>
</dbReference>
<dbReference type="EMBL" id="CP024988">
    <property type="protein sequence ID" value="AWT27077.1"/>
    <property type="molecule type" value="Genomic_DNA"/>
</dbReference>
<evidence type="ECO:0000259" key="4">
    <source>
        <dbReference type="Pfam" id="PF01156"/>
    </source>
</evidence>
<dbReference type="STRING" id="1737425.GCA_900049755_01540"/>